<feature type="region of interest" description="Disordered" evidence="1">
    <location>
        <begin position="70"/>
        <end position="98"/>
    </location>
</feature>
<evidence type="ECO:0000256" key="1">
    <source>
        <dbReference type="SAM" id="MobiDB-lite"/>
    </source>
</evidence>
<dbReference type="EMBL" id="BPLQ01005523">
    <property type="protein sequence ID" value="GIY15447.1"/>
    <property type="molecule type" value="Genomic_DNA"/>
</dbReference>
<reference evidence="2 3" key="1">
    <citation type="submission" date="2021-06" db="EMBL/GenBank/DDBJ databases">
        <title>Caerostris darwini draft genome.</title>
        <authorList>
            <person name="Kono N."/>
            <person name="Arakawa K."/>
        </authorList>
    </citation>
    <scope>NUCLEOTIDE SEQUENCE [LARGE SCALE GENOMIC DNA]</scope>
</reference>
<evidence type="ECO:0000313" key="2">
    <source>
        <dbReference type="EMBL" id="GIY15447.1"/>
    </source>
</evidence>
<feature type="compositionally biased region" description="Polar residues" evidence="1">
    <location>
        <begin position="70"/>
        <end position="82"/>
    </location>
</feature>
<evidence type="ECO:0000313" key="3">
    <source>
        <dbReference type="Proteomes" id="UP001054837"/>
    </source>
</evidence>
<comment type="caution">
    <text evidence="2">The sequence shown here is derived from an EMBL/GenBank/DDBJ whole genome shotgun (WGS) entry which is preliminary data.</text>
</comment>
<accession>A0AAV4R5E6</accession>
<keyword evidence="3" id="KW-1185">Reference proteome</keyword>
<name>A0AAV4R5E6_9ARAC</name>
<organism evidence="2 3">
    <name type="scientific">Caerostris darwini</name>
    <dbReference type="NCBI Taxonomy" id="1538125"/>
    <lineage>
        <taxon>Eukaryota</taxon>
        <taxon>Metazoa</taxon>
        <taxon>Ecdysozoa</taxon>
        <taxon>Arthropoda</taxon>
        <taxon>Chelicerata</taxon>
        <taxon>Arachnida</taxon>
        <taxon>Araneae</taxon>
        <taxon>Araneomorphae</taxon>
        <taxon>Entelegynae</taxon>
        <taxon>Araneoidea</taxon>
        <taxon>Araneidae</taxon>
        <taxon>Caerostris</taxon>
    </lineage>
</organism>
<sequence>MVLNLIFSTLASSKEAKLASMHKASHINQTVFEFTSGITFGFVGTVTSAFTSTDSRKLSNLTNFINKTYSTTKNNDTTSSPKSEFYRTKDGLQTNPDN</sequence>
<protein>
    <submittedName>
        <fullName evidence="2">Uncharacterized protein</fullName>
    </submittedName>
</protein>
<gene>
    <name evidence="2" type="ORF">CDAR_8831</name>
</gene>
<proteinExistence type="predicted"/>
<dbReference type="AlphaFoldDB" id="A0AAV4R5E6"/>
<dbReference type="Proteomes" id="UP001054837">
    <property type="component" value="Unassembled WGS sequence"/>
</dbReference>